<keyword evidence="2" id="KW-1185">Reference proteome</keyword>
<reference evidence="1" key="1">
    <citation type="submission" date="2022-02" db="EMBL/GenBank/DDBJ databases">
        <authorList>
            <person name="Henning P.M."/>
            <person name="McCubbin A.G."/>
            <person name="Shore J.S."/>
        </authorList>
    </citation>
    <scope>NUCLEOTIDE SEQUENCE</scope>
    <source>
        <strain evidence="1">F60SS</strain>
        <tissue evidence="1">Leaves</tissue>
    </source>
</reference>
<organism evidence="1 2">
    <name type="scientific">Turnera subulata</name>
    <dbReference type="NCBI Taxonomy" id="218843"/>
    <lineage>
        <taxon>Eukaryota</taxon>
        <taxon>Viridiplantae</taxon>
        <taxon>Streptophyta</taxon>
        <taxon>Embryophyta</taxon>
        <taxon>Tracheophyta</taxon>
        <taxon>Spermatophyta</taxon>
        <taxon>Magnoliopsida</taxon>
        <taxon>eudicotyledons</taxon>
        <taxon>Gunneridae</taxon>
        <taxon>Pentapetalae</taxon>
        <taxon>rosids</taxon>
        <taxon>fabids</taxon>
        <taxon>Malpighiales</taxon>
        <taxon>Passifloraceae</taxon>
        <taxon>Turnera</taxon>
    </lineage>
</organism>
<accession>A0A9Q0F1L5</accession>
<gene>
    <name evidence="1" type="ORF">Tsubulata_025924</name>
</gene>
<comment type="caution">
    <text evidence="1">The sequence shown here is derived from an EMBL/GenBank/DDBJ whole genome shotgun (WGS) entry which is preliminary data.</text>
</comment>
<evidence type="ECO:0000313" key="1">
    <source>
        <dbReference type="EMBL" id="KAJ4822912.1"/>
    </source>
</evidence>
<reference evidence="1" key="2">
    <citation type="journal article" date="2023" name="Plants (Basel)">
        <title>Annotation of the Turnera subulata (Passifloraceae) Draft Genome Reveals the S-Locus Evolved after the Divergence of Turneroideae from Passifloroideae in a Stepwise Manner.</title>
        <authorList>
            <person name="Henning P.M."/>
            <person name="Roalson E.H."/>
            <person name="Mir W."/>
            <person name="McCubbin A.G."/>
            <person name="Shore J.S."/>
        </authorList>
    </citation>
    <scope>NUCLEOTIDE SEQUENCE</scope>
    <source>
        <strain evidence="1">F60SS</strain>
    </source>
</reference>
<dbReference type="EMBL" id="JAKUCV010007544">
    <property type="protein sequence ID" value="KAJ4822912.1"/>
    <property type="molecule type" value="Genomic_DNA"/>
</dbReference>
<proteinExistence type="predicted"/>
<sequence length="74" mass="8644">TSPLHHHHLFTSTSLLHHLLQFTNTNPLHHQPRCTSHHHHLITPMHLLLLPTTTRVCCLHILKAYAEELYPLKL</sequence>
<name>A0A9Q0F1L5_9ROSI</name>
<dbReference type="Proteomes" id="UP001141552">
    <property type="component" value="Unassembled WGS sequence"/>
</dbReference>
<dbReference type="AlphaFoldDB" id="A0A9Q0F1L5"/>
<evidence type="ECO:0000313" key="2">
    <source>
        <dbReference type="Proteomes" id="UP001141552"/>
    </source>
</evidence>
<protein>
    <submittedName>
        <fullName evidence="1">Uncharacterized protein</fullName>
    </submittedName>
</protein>
<feature type="non-terminal residue" evidence="1">
    <location>
        <position position="74"/>
    </location>
</feature>